<dbReference type="InterPro" id="IPR043519">
    <property type="entry name" value="NT_sf"/>
</dbReference>
<dbReference type="InterPro" id="IPR002054">
    <property type="entry name" value="DNA-dir_DNA_pol_X"/>
</dbReference>
<evidence type="ECO:0000256" key="1">
    <source>
        <dbReference type="ARBA" id="ARBA00022679"/>
    </source>
</evidence>
<dbReference type="Gene3D" id="3.30.210.10">
    <property type="entry name" value="DNA polymerase, thumb domain"/>
    <property type="match status" value="1"/>
</dbReference>
<comment type="caution">
    <text evidence="5">The sequence shown here is derived from an EMBL/GenBank/DDBJ whole genome shotgun (WGS) entry which is preliminary data.</text>
</comment>
<feature type="region of interest" description="Disordered" evidence="3">
    <location>
        <begin position="135"/>
        <end position="158"/>
    </location>
</feature>
<dbReference type="Gene3D" id="1.10.150.20">
    <property type="entry name" value="5' to 3' exonuclease, C-terminal subdomain"/>
    <property type="match status" value="1"/>
</dbReference>
<dbReference type="Pfam" id="PF14716">
    <property type="entry name" value="HHH_8"/>
    <property type="match status" value="1"/>
</dbReference>
<dbReference type="SUPFAM" id="SSF81585">
    <property type="entry name" value="PsbU/PolX domain-like"/>
    <property type="match status" value="1"/>
</dbReference>
<evidence type="ECO:0000313" key="6">
    <source>
        <dbReference type="Proteomes" id="UP000670092"/>
    </source>
</evidence>
<dbReference type="GO" id="GO:0005634">
    <property type="term" value="C:nucleus"/>
    <property type="evidence" value="ECO:0007669"/>
    <property type="project" value="TreeGrafter"/>
</dbReference>
<feature type="compositionally biased region" description="Basic and acidic residues" evidence="3">
    <location>
        <begin position="110"/>
        <end position="122"/>
    </location>
</feature>
<dbReference type="CDD" id="cd00141">
    <property type="entry name" value="NT_POLXc"/>
    <property type="match status" value="1"/>
</dbReference>
<feature type="domain" description="DNA-directed DNA polymerase X" evidence="4">
    <location>
        <begin position="317"/>
        <end position="692"/>
    </location>
</feature>
<dbReference type="OrthoDB" id="205514at2759"/>
<reference evidence="5 6" key="1">
    <citation type="submission" date="2021-01" db="EMBL/GenBank/DDBJ databases">
        <title>Chromosome-level genome assembly of a human fungal pathogen reveals clustering of transcriptionally co-regulated genes.</title>
        <authorList>
            <person name="Voorhies M."/>
            <person name="Cohen S."/>
            <person name="Shea T.P."/>
            <person name="Petrus S."/>
            <person name="Munoz J.F."/>
            <person name="Poplawski S."/>
            <person name="Goldman W.E."/>
            <person name="Michael T."/>
            <person name="Cuomo C.A."/>
            <person name="Sil A."/>
            <person name="Beyhan S."/>
        </authorList>
    </citation>
    <scope>NUCLEOTIDE SEQUENCE [LARGE SCALE GENOMIC DNA]</scope>
    <source>
        <strain evidence="5 6">G184AR</strain>
    </source>
</reference>
<name>A0A8H7Z7J0_AJECA</name>
<feature type="compositionally biased region" description="Low complexity" evidence="3">
    <location>
        <begin position="214"/>
        <end position="223"/>
    </location>
</feature>
<dbReference type="InterPro" id="IPR018944">
    <property type="entry name" value="DNA_pol_lambd_fingers_domain"/>
</dbReference>
<dbReference type="Pfam" id="PF14791">
    <property type="entry name" value="DNA_pol_B_thumb"/>
    <property type="match status" value="1"/>
</dbReference>
<evidence type="ECO:0000256" key="3">
    <source>
        <dbReference type="SAM" id="MobiDB-lite"/>
    </source>
</evidence>
<evidence type="ECO:0000313" key="5">
    <source>
        <dbReference type="EMBL" id="KAG5304206.1"/>
    </source>
</evidence>
<dbReference type="Pfam" id="PF14792">
    <property type="entry name" value="DNA_pol_B_palm"/>
    <property type="match status" value="1"/>
</dbReference>
<accession>A0A8H7Z7J0</accession>
<dbReference type="InterPro" id="IPR022312">
    <property type="entry name" value="DNA_pol_X"/>
</dbReference>
<dbReference type="FunFam" id="1.10.150.110:FF:000005">
    <property type="entry name" value="DNA polymerase POL4"/>
    <property type="match status" value="1"/>
</dbReference>
<dbReference type="SUPFAM" id="SSF81301">
    <property type="entry name" value="Nucleotidyltransferase"/>
    <property type="match status" value="1"/>
</dbReference>
<dbReference type="PRINTS" id="PR00869">
    <property type="entry name" value="DNAPOLX"/>
</dbReference>
<dbReference type="Proteomes" id="UP000670092">
    <property type="component" value="Unassembled WGS sequence"/>
</dbReference>
<sequence length="694" mass="77471">MATTITQSKSPSILSETINLSDLPPIYVLPTHLDLDQLHEVEEALERCGAPLTYDISESELVLGKVSQKRRAAFELRSRGLQTEEVSVPAVVTATASGAGPSPKRRRVGGAKEMREHGRPAKEDDVVDLTIESEGEYTDADEGAERHAKRVLKPPKSQPDDLVVQKVEGSILILKFSWLEDSLEAGHALPLAPYIVYHARKLAASDNVSIGETSSSVTSVGVSPRSPLMRRESPSRGILERAKAHASSSPTSSRFFPGPIRSRRTRVHHGHPVQKQPPRFIRETTQEHEANEERPSTPTWVRDNLLYACQRSSVLHPPNEAFINQLSRIKKVRELTLDEIGVRAYSTAIASIAAYPYKLQSPKEVSALPGCESKIAVLFSEFNQSIDGTLEAANQLDKDPVLSVLSQFNNIWGVGAKTARDFYYHYHWRTIDDIIEQGWNTLSRVQQIGIKYFHELMAGIPRSEVESIADIVLRHAKLVRPHSQEDYDGKGIECIIVGGYRRGKEFSGDVDIILSHRDERVTHNLVYDVVASLEQGGWITHTLALHLTTSQREQQTAPYRADTGGKPRFDTLDKALVIWQDPHFDAGKGEGGDVDNDNRNPNPHRRVDIIIAPWRTVGCAIVGWTGDTTFERDLRRYAKKMHNWKFDSSGVRSRSTGGQVIDLEGGGSTWQEREKLVLEGMGVGWRPPEERCTR</sequence>
<dbReference type="EMBL" id="JAEVHI010000001">
    <property type="protein sequence ID" value="KAG5304206.1"/>
    <property type="molecule type" value="Genomic_DNA"/>
</dbReference>
<dbReference type="Gene3D" id="3.30.460.10">
    <property type="entry name" value="Beta Polymerase, domain 2"/>
    <property type="match status" value="1"/>
</dbReference>
<dbReference type="InterPro" id="IPR028207">
    <property type="entry name" value="DNA_pol_B_palm_palm"/>
</dbReference>
<dbReference type="InterPro" id="IPR010996">
    <property type="entry name" value="HHH_MUS81"/>
</dbReference>
<dbReference type="InterPro" id="IPR029398">
    <property type="entry name" value="PolB_thumb"/>
</dbReference>
<dbReference type="GO" id="GO:0006303">
    <property type="term" value="P:double-strand break repair via nonhomologous end joining"/>
    <property type="evidence" value="ECO:0007669"/>
    <property type="project" value="TreeGrafter"/>
</dbReference>
<feature type="region of interest" description="Disordered" evidence="3">
    <location>
        <begin position="95"/>
        <end position="122"/>
    </location>
</feature>
<keyword evidence="2" id="KW-0548">Nucleotidyltransferase</keyword>
<evidence type="ECO:0000256" key="2">
    <source>
        <dbReference type="ARBA" id="ARBA00022695"/>
    </source>
</evidence>
<feature type="compositionally biased region" description="Basic and acidic residues" evidence="3">
    <location>
        <begin position="229"/>
        <end position="243"/>
    </location>
</feature>
<dbReference type="SMART" id="SM00483">
    <property type="entry name" value="POLXc"/>
    <property type="match status" value="1"/>
</dbReference>
<dbReference type="AlphaFoldDB" id="A0A8H7Z7J0"/>
<dbReference type="Gene3D" id="1.10.150.110">
    <property type="entry name" value="DNA polymerase beta, N-terminal domain-like"/>
    <property type="match status" value="1"/>
</dbReference>
<dbReference type="InterPro" id="IPR027421">
    <property type="entry name" value="DNA_pol_lamdba_lyase_dom_sf"/>
</dbReference>
<dbReference type="GO" id="GO:0003887">
    <property type="term" value="F:DNA-directed DNA polymerase activity"/>
    <property type="evidence" value="ECO:0007669"/>
    <property type="project" value="InterPro"/>
</dbReference>
<proteinExistence type="predicted"/>
<dbReference type="PANTHER" id="PTHR11276:SF29">
    <property type="entry name" value="DNA POLYMERASE TYPE-X FAMILY PROTEIN POL4"/>
    <property type="match status" value="1"/>
</dbReference>
<feature type="region of interest" description="Disordered" evidence="3">
    <location>
        <begin position="214"/>
        <end position="276"/>
    </location>
</feature>
<organism evidence="5 6">
    <name type="scientific">Ajellomyces capsulatus</name>
    <name type="common">Darling's disease fungus</name>
    <name type="synonym">Histoplasma capsulatum</name>
    <dbReference type="NCBI Taxonomy" id="5037"/>
    <lineage>
        <taxon>Eukaryota</taxon>
        <taxon>Fungi</taxon>
        <taxon>Dikarya</taxon>
        <taxon>Ascomycota</taxon>
        <taxon>Pezizomycotina</taxon>
        <taxon>Eurotiomycetes</taxon>
        <taxon>Eurotiomycetidae</taxon>
        <taxon>Onygenales</taxon>
        <taxon>Ajellomycetaceae</taxon>
        <taxon>Histoplasma</taxon>
    </lineage>
</organism>
<dbReference type="InterPro" id="IPR037160">
    <property type="entry name" value="DNA_Pol_thumb_sf"/>
</dbReference>
<dbReference type="Pfam" id="PF10391">
    <property type="entry name" value="DNA_pol_lambd_f"/>
    <property type="match status" value="1"/>
</dbReference>
<dbReference type="GO" id="GO:0003677">
    <property type="term" value="F:DNA binding"/>
    <property type="evidence" value="ECO:0007669"/>
    <property type="project" value="InterPro"/>
</dbReference>
<gene>
    <name evidence="5" type="ORF">I7I52_02464</name>
</gene>
<dbReference type="FunFam" id="3.30.210.10:FF:000005">
    <property type="entry name" value="DNA polymerase IV"/>
    <property type="match status" value="1"/>
</dbReference>
<evidence type="ECO:0000259" key="4">
    <source>
        <dbReference type="SMART" id="SM00483"/>
    </source>
</evidence>
<dbReference type="SUPFAM" id="SSF47802">
    <property type="entry name" value="DNA polymerase beta, N-terminal domain-like"/>
    <property type="match status" value="1"/>
</dbReference>
<keyword evidence="1" id="KW-0808">Transferase</keyword>
<feature type="compositionally biased region" description="Basic residues" evidence="3">
    <location>
        <begin position="261"/>
        <end position="272"/>
    </location>
</feature>
<dbReference type="VEuPathDB" id="FungiDB:I7I52_02464"/>
<protein>
    <submittedName>
        <fullName evidence="5">High-affinity nickel transporter</fullName>
    </submittedName>
</protein>
<dbReference type="PANTHER" id="PTHR11276">
    <property type="entry name" value="DNA POLYMERASE TYPE-X FAMILY MEMBER"/>
    <property type="match status" value="1"/>
</dbReference>